<protein>
    <submittedName>
        <fullName evidence="1">Uncharacterized protein</fullName>
    </submittedName>
</protein>
<gene>
    <name evidence="1" type="ORF">PGLA2088_LOCUS19019</name>
</gene>
<comment type="caution">
    <text evidence="1">The sequence shown here is derived from an EMBL/GenBank/DDBJ whole genome shotgun (WGS) entry which is preliminary data.</text>
</comment>
<dbReference type="EMBL" id="CAJNNW010024862">
    <property type="protein sequence ID" value="CAE8674614.1"/>
    <property type="molecule type" value="Genomic_DNA"/>
</dbReference>
<organism evidence="1 2">
    <name type="scientific">Polarella glacialis</name>
    <name type="common">Dinoflagellate</name>
    <dbReference type="NCBI Taxonomy" id="89957"/>
    <lineage>
        <taxon>Eukaryota</taxon>
        <taxon>Sar</taxon>
        <taxon>Alveolata</taxon>
        <taxon>Dinophyceae</taxon>
        <taxon>Suessiales</taxon>
        <taxon>Suessiaceae</taxon>
        <taxon>Polarella</taxon>
    </lineage>
</organism>
<evidence type="ECO:0000313" key="2">
    <source>
        <dbReference type="Proteomes" id="UP000626109"/>
    </source>
</evidence>
<proteinExistence type="predicted"/>
<reference evidence="1" key="1">
    <citation type="submission" date="2021-02" db="EMBL/GenBank/DDBJ databases">
        <authorList>
            <person name="Dougan E. K."/>
            <person name="Rhodes N."/>
            <person name="Thang M."/>
            <person name="Chan C."/>
        </authorList>
    </citation>
    <scope>NUCLEOTIDE SEQUENCE</scope>
</reference>
<dbReference type="Proteomes" id="UP000626109">
    <property type="component" value="Unassembled WGS sequence"/>
</dbReference>
<dbReference type="AlphaFoldDB" id="A0A813JAC7"/>
<evidence type="ECO:0000313" key="1">
    <source>
        <dbReference type="EMBL" id="CAE8674614.1"/>
    </source>
</evidence>
<accession>A0A813JAC7</accession>
<name>A0A813JAC7_POLGL</name>
<sequence length="249" mass="27827">MEDGSHACAQLVNELRYNFNIWYPPPDSAELNRLHLENSVWAVRVCRRAKVAACAYAFLEDENCHAWLVNALNPNVSAFSSLVKPLAVGRSQPPLLWHAVFRGRETVVGNCIMPKCVDFFETVADLGPWSAAELTNPASISALARLEAGLEREMRFYDLPQTAFHWVPRRFTAEQLRMMPLWLQSLPIPAELVDLLTSRSESVFCSPWTVSAALAHGIARREAVLGPFAWEGESPKMLLVVASGDFIFS</sequence>